<dbReference type="InterPro" id="IPR015073">
    <property type="entry name" value="DUF1883"/>
</dbReference>
<keyword evidence="3" id="KW-1185">Reference proteome</keyword>
<evidence type="ECO:0000313" key="3">
    <source>
        <dbReference type="Proteomes" id="UP000399805"/>
    </source>
</evidence>
<dbReference type="AlphaFoldDB" id="A0A6I8LWK0"/>
<accession>A0A6I8LWK0</accession>
<name>A0A6I8LWK0_9PSEU</name>
<evidence type="ECO:0000259" key="1">
    <source>
        <dbReference type="Pfam" id="PF08980"/>
    </source>
</evidence>
<evidence type="ECO:0000313" key="2">
    <source>
        <dbReference type="EMBL" id="VVJ21491.1"/>
    </source>
</evidence>
<reference evidence="2 3" key="1">
    <citation type="submission" date="2019-09" db="EMBL/GenBank/DDBJ databases">
        <authorList>
            <person name="Leyn A S."/>
        </authorList>
    </citation>
    <scope>NUCLEOTIDE SEQUENCE [LARGE SCALE GENOMIC DNA]</scope>
    <source>
        <strain evidence="2">AA231_1</strain>
    </source>
</reference>
<organism evidence="2 3">
    <name type="scientific">Amycolatopsis camponoti</name>
    <dbReference type="NCBI Taxonomy" id="2606593"/>
    <lineage>
        <taxon>Bacteria</taxon>
        <taxon>Bacillati</taxon>
        <taxon>Actinomycetota</taxon>
        <taxon>Actinomycetes</taxon>
        <taxon>Pseudonocardiales</taxon>
        <taxon>Pseudonocardiaceae</taxon>
        <taxon>Amycolatopsis</taxon>
    </lineage>
</organism>
<dbReference type="SUPFAM" id="SSF141099">
    <property type="entry name" value="Atu1913-like"/>
    <property type="match status" value="1"/>
</dbReference>
<dbReference type="InterPro" id="IPR036488">
    <property type="entry name" value="DUF1883-like_sf"/>
</dbReference>
<dbReference type="Gene3D" id="4.10.1210.10">
    <property type="entry name" value="Atu1913-like"/>
    <property type="match status" value="1"/>
</dbReference>
<gene>
    <name evidence="2" type="ORF">AA23TX_06512</name>
</gene>
<dbReference type="EMBL" id="CABVGP010000002">
    <property type="protein sequence ID" value="VVJ21491.1"/>
    <property type="molecule type" value="Genomic_DNA"/>
</dbReference>
<protein>
    <recommendedName>
        <fullName evidence="1">DUF1883 domain-containing protein</fullName>
    </recommendedName>
</protein>
<sequence length="87" mass="9988">MDHDEWEIGWCAGGAGFEVELDGSRARVCLMDHDNYQAYLDGNDYDPHGGFWESSPMVLQVPYDSYWHLVIDSNPGWLNYEVKGPFD</sequence>
<feature type="domain" description="DUF1883" evidence="1">
    <location>
        <begin position="19"/>
        <end position="74"/>
    </location>
</feature>
<dbReference type="Proteomes" id="UP000399805">
    <property type="component" value="Unassembled WGS sequence"/>
</dbReference>
<dbReference type="Pfam" id="PF08980">
    <property type="entry name" value="DUF1883"/>
    <property type="match status" value="1"/>
</dbReference>
<dbReference type="RefSeq" id="WP_155546440.1">
    <property type="nucleotide sequence ID" value="NZ_CABVGP010000002.1"/>
</dbReference>
<proteinExistence type="predicted"/>